<dbReference type="PROSITE" id="PS50850">
    <property type="entry name" value="MFS"/>
    <property type="match status" value="1"/>
</dbReference>
<evidence type="ECO:0000256" key="3">
    <source>
        <dbReference type="ARBA" id="ARBA00008537"/>
    </source>
</evidence>
<evidence type="ECO:0000256" key="1">
    <source>
        <dbReference type="ARBA" id="ARBA00004651"/>
    </source>
</evidence>
<dbReference type="Proteomes" id="UP000223828">
    <property type="component" value="Unassembled WGS sequence"/>
</dbReference>
<feature type="transmembrane region" description="Helical" evidence="10">
    <location>
        <begin position="170"/>
        <end position="190"/>
    </location>
</feature>
<feature type="transmembrane region" description="Helical" evidence="10">
    <location>
        <begin position="141"/>
        <end position="164"/>
    </location>
</feature>
<dbReference type="InterPro" id="IPR011701">
    <property type="entry name" value="MFS"/>
</dbReference>
<name>A0A2C6WQ37_9STAP</name>
<evidence type="ECO:0000313" key="14">
    <source>
        <dbReference type="Proteomes" id="UP000223828"/>
    </source>
</evidence>
<evidence type="ECO:0000256" key="4">
    <source>
        <dbReference type="ARBA" id="ARBA00022448"/>
    </source>
</evidence>
<feature type="transmembrane region" description="Helical" evidence="10">
    <location>
        <begin position="202"/>
        <end position="222"/>
    </location>
</feature>
<reference evidence="12" key="1">
    <citation type="journal article" date="2017" name="Appl. Environ. Microbiol.">
        <title>Staphylococcus edaphicus sp. nov., isolated in Antarctica, harbours mecC gene and genomic islands with suspected role in adaptation to extreme environment.</title>
        <authorList>
            <person name="Pantucek R."/>
            <person name="Sedlacek I."/>
            <person name="Indrakova A."/>
            <person name="Vrbovska V."/>
            <person name="Maslanova I."/>
            <person name="Kovarovic V."/>
            <person name="Svec P."/>
            <person name="Kralova S."/>
            <person name="Kristofova L."/>
            <person name="Keklakova J."/>
            <person name="Petras P."/>
            <person name="Doskar J."/>
        </authorList>
    </citation>
    <scope>NUCLEOTIDE SEQUENCE</scope>
    <source>
        <strain evidence="12">CCM 8730</strain>
    </source>
</reference>
<dbReference type="Proteomes" id="UP001056588">
    <property type="component" value="Chromosome"/>
</dbReference>
<keyword evidence="5" id="KW-1003">Cell membrane</keyword>
<keyword evidence="7 10" id="KW-1133">Transmembrane helix</keyword>
<feature type="transmembrane region" description="Helical" evidence="10">
    <location>
        <begin position="303"/>
        <end position="325"/>
    </location>
</feature>
<evidence type="ECO:0000256" key="10">
    <source>
        <dbReference type="SAM" id="Phobius"/>
    </source>
</evidence>
<proteinExistence type="inferred from homology"/>
<dbReference type="InterPro" id="IPR020846">
    <property type="entry name" value="MFS_dom"/>
</dbReference>
<dbReference type="NCBIfam" id="TIGR00711">
    <property type="entry name" value="efflux_EmrB"/>
    <property type="match status" value="1"/>
</dbReference>
<dbReference type="EMBL" id="CP093217">
    <property type="protein sequence ID" value="UQW81185.1"/>
    <property type="molecule type" value="Genomic_DNA"/>
</dbReference>
<dbReference type="InterPro" id="IPR004638">
    <property type="entry name" value="EmrB-like"/>
</dbReference>
<sequence length="469" mass="51025">MKNNSLNPVPKNIIIAAWAIALGAITPMLDSTMVNIAVKDLTASFHTTLDWVQWGITGYLLALAMAVPISGWLMNQFNSKYVFISAVVGFGITSFITGLSWNISVFIAFRLIQGFSAGIITTLMSTMLIKIAGEAYIGRVIAIVSTPMILGPIFGPVIGGFIVHASSWRWIFFINVLITLIAVPIMVRTLPHFCPFNKMKSLDIVGMLHLCLISITMIYGLTQATKYASFVNNTTLTSMIIGILLIVSYIIYNRRNQYNTVLPTNLFKHRNFGASSSGLFLSNIAILGPMIILPLFFQDFFHFTSISAALMLMPQGVGMLITRPLIGKLTDQYGPKVIVLVSAFFVLISTIPFISVSSHSSIIWIELALFLRGCFVGGVMLPLTSGAYLGLKNEQLTEAGVGINIIENLGSSFGGALIATIVATFINTLPTTAHNILVGYHAGFLVSMLAIICLFLPASFLNKKISTMQ</sequence>
<evidence type="ECO:0000256" key="5">
    <source>
        <dbReference type="ARBA" id="ARBA00022475"/>
    </source>
</evidence>
<dbReference type="SUPFAM" id="SSF103473">
    <property type="entry name" value="MFS general substrate transporter"/>
    <property type="match status" value="1"/>
</dbReference>
<dbReference type="Gene3D" id="1.20.1250.20">
    <property type="entry name" value="MFS general substrate transporter like domains"/>
    <property type="match status" value="1"/>
</dbReference>
<comment type="similarity">
    <text evidence="3">Belongs to the major facilitator superfamily. EmrB family.</text>
</comment>
<evidence type="ECO:0000313" key="13">
    <source>
        <dbReference type="EMBL" id="UQW81185.1"/>
    </source>
</evidence>
<gene>
    <name evidence="12" type="ORF">BTJ66_03340</name>
    <name evidence="13" type="ORF">MNY58_11460</name>
</gene>
<feature type="transmembrane region" description="Helical" evidence="10">
    <location>
        <begin position="272"/>
        <end position="297"/>
    </location>
</feature>
<feature type="transmembrane region" description="Helical" evidence="10">
    <location>
        <begin position="405"/>
        <end position="426"/>
    </location>
</feature>
<evidence type="ECO:0000256" key="6">
    <source>
        <dbReference type="ARBA" id="ARBA00022692"/>
    </source>
</evidence>
<evidence type="ECO:0000313" key="12">
    <source>
        <dbReference type="EMBL" id="PHK50499.1"/>
    </source>
</evidence>
<comment type="subcellular location">
    <subcellularLocation>
        <location evidence="1">Cell membrane</location>
        <topology evidence="1">Multi-pass membrane protein</topology>
    </subcellularLocation>
</comment>
<keyword evidence="6 10" id="KW-0812">Transmembrane</keyword>
<keyword evidence="4" id="KW-0813">Transport</keyword>
<dbReference type="Gene3D" id="1.20.1720.10">
    <property type="entry name" value="Multidrug resistance protein D"/>
    <property type="match status" value="1"/>
</dbReference>
<evidence type="ECO:0000256" key="9">
    <source>
        <dbReference type="ARBA" id="ARBA00040594"/>
    </source>
</evidence>
<dbReference type="GO" id="GO:0022857">
    <property type="term" value="F:transmembrane transporter activity"/>
    <property type="evidence" value="ECO:0007669"/>
    <property type="project" value="InterPro"/>
</dbReference>
<reference evidence="13" key="4">
    <citation type="submission" date="2022-03" db="EMBL/GenBank/DDBJ databases">
        <title>Complete Genome Sequence of Staphylococcus edaphicus strain CCM 8731.</title>
        <authorList>
            <person name="Rimmer C.O."/>
            <person name="Thomas J.C."/>
        </authorList>
    </citation>
    <scope>NUCLEOTIDE SEQUENCE</scope>
    <source>
        <strain evidence="13">CCM 8731</strain>
    </source>
</reference>
<feature type="domain" description="Major facilitator superfamily (MFS) profile" evidence="11">
    <location>
        <begin position="16"/>
        <end position="465"/>
    </location>
</feature>
<dbReference type="EMBL" id="MRZN01000003">
    <property type="protein sequence ID" value="PHK50499.1"/>
    <property type="molecule type" value="Genomic_DNA"/>
</dbReference>
<feature type="transmembrane region" description="Helical" evidence="10">
    <location>
        <begin position="12"/>
        <end position="31"/>
    </location>
</feature>
<keyword evidence="8 10" id="KW-0472">Membrane</keyword>
<dbReference type="Pfam" id="PF07690">
    <property type="entry name" value="MFS_1"/>
    <property type="match status" value="1"/>
</dbReference>
<evidence type="ECO:0000256" key="8">
    <source>
        <dbReference type="ARBA" id="ARBA00023136"/>
    </source>
</evidence>
<evidence type="ECO:0000256" key="7">
    <source>
        <dbReference type="ARBA" id="ARBA00022989"/>
    </source>
</evidence>
<feature type="transmembrane region" description="Helical" evidence="10">
    <location>
        <begin position="107"/>
        <end position="129"/>
    </location>
</feature>
<dbReference type="RefSeq" id="WP_099089577.1">
    <property type="nucleotide sequence ID" value="NZ_CP093217.1"/>
</dbReference>
<evidence type="ECO:0000259" key="11">
    <source>
        <dbReference type="PROSITE" id="PS50850"/>
    </source>
</evidence>
<feature type="transmembrane region" description="Helical" evidence="10">
    <location>
        <begin position="234"/>
        <end position="252"/>
    </location>
</feature>
<evidence type="ECO:0000256" key="2">
    <source>
        <dbReference type="ARBA" id="ARBA00007520"/>
    </source>
</evidence>
<evidence type="ECO:0000313" key="15">
    <source>
        <dbReference type="Proteomes" id="UP001056588"/>
    </source>
</evidence>
<organism evidence="12 14">
    <name type="scientific">Staphylococcus edaphicus</name>
    <dbReference type="NCBI Taxonomy" id="1955013"/>
    <lineage>
        <taxon>Bacteria</taxon>
        <taxon>Bacillati</taxon>
        <taxon>Bacillota</taxon>
        <taxon>Bacilli</taxon>
        <taxon>Bacillales</taxon>
        <taxon>Staphylococcaceae</taxon>
        <taxon>Staphylococcus</taxon>
    </lineage>
</organism>
<reference evidence="12" key="3">
    <citation type="submission" date="2017-10" db="EMBL/GenBank/DDBJ databases">
        <authorList>
            <person name="Vrbovska V."/>
            <person name="Kovarovic V."/>
            <person name="Indrakova A."/>
        </authorList>
    </citation>
    <scope>NUCLEOTIDE SEQUENCE</scope>
    <source>
        <strain evidence="12">CCM 8730</strain>
    </source>
</reference>
<feature type="transmembrane region" description="Helical" evidence="10">
    <location>
        <begin position="438"/>
        <end position="461"/>
    </location>
</feature>
<feature type="transmembrane region" description="Helical" evidence="10">
    <location>
        <begin position="337"/>
        <end position="356"/>
    </location>
</feature>
<dbReference type="PANTHER" id="PTHR42718:SF9">
    <property type="entry name" value="MAJOR FACILITATOR SUPERFAMILY MULTIDRUG TRANSPORTER MFSC"/>
    <property type="match status" value="1"/>
</dbReference>
<dbReference type="AlphaFoldDB" id="A0A2C6WQ37"/>
<accession>A0A2C6WQ37</accession>
<feature type="transmembrane region" description="Helical" evidence="10">
    <location>
        <begin position="362"/>
        <end position="384"/>
    </location>
</feature>
<protein>
    <recommendedName>
        <fullName evidence="9">Quinolone resistance protein NorB</fullName>
    </recommendedName>
</protein>
<feature type="transmembrane region" description="Helical" evidence="10">
    <location>
        <begin position="81"/>
        <end position="101"/>
    </location>
</feature>
<comment type="similarity">
    <text evidence="2">Belongs to the major facilitator superfamily. TCR/Tet family.</text>
</comment>
<dbReference type="GO" id="GO:0005886">
    <property type="term" value="C:plasma membrane"/>
    <property type="evidence" value="ECO:0007669"/>
    <property type="project" value="UniProtKB-SubCell"/>
</dbReference>
<feature type="transmembrane region" description="Helical" evidence="10">
    <location>
        <begin position="51"/>
        <end position="74"/>
    </location>
</feature>
<reference evidence="14" key="2">
    <citation type="submission" date="2017-10" db="EMBL/GenBank/DDBJ databases">
        <title>Staphylococcus edaphicus sp. nov., isolated in Antarctica, harbouring mecC gene and genomic islands essential in adaptation to extreme environment.</title>
        <authorList>
            <person name="Pantucek R."/>
            <person name="Sedlacek I."/>
            <person name="Indrakova A."/>
            <person name="Vrbovska V."/>
            <person name="Maslanova I."/>
            <person name="Kovarovic V."/>
            <person name="Svec P."/>
            <person name="Kralova S."/>
            <person name="Kristofova L."/>
            <person name="Keklakova J."/>
            <person name="Petras P."/>
            <person name="Doskar J."/>
        </authorList>
    </citation>
    <scope>NUCLEOTIDE SEQUENCE [LARGE SCALE GENOMIC DNA]</scope>
    <source>
        <strain evidence="14">CCM 5085</strain>
    </source>
</reference>
<keyword evidence="15" id="KW-1185">Reference proteome</keyword>
<dbReference type="PANTHER" id="PTHR42718">
    <property type="entry name" value="MAJOR FACILITATOR SUPERFAMILY MULTIDRUG TRANSPORTER MFSC"/>
    <property type="match status" value="1"/>
</dbReference>
<dbReference type="OrthoDB" id="9816041at2"/>
<dbReference type="InterPro" id="IPR036259">
    <property type="entry name" value="MFS_trans_sf"/>
</dbReference>